<dbReference type="NCBIfam" id="NF002288">
    <property type="entry name" value="PRK01212.1-4"/>
    <property type="match status" value="1"/>
</dbReference>
<dbReference type="Pfam" id="PF00288">
    <property type="entry name" value="GHMP_kinases_N"/>
    <property type="match status" value="1"/>
</dbReference>
<dbReference type="GO" id="GO:0004413">
    <property type="term" value="F:homoserine kinase activity"/>
    <property type="evidence" value="ECO:0007669"/>
    <property type="project" value="UniProtKB-UniRule"/>
</dbReference>
<evidence type="ECO:0000256" key="11">
    <source>
        <dbReference type="HAMAP-Rule" id="MF_00384"/>
    </source>
</evidence>
<dbReference type="SUPFAM" id="SSF54211">
    <property type="entry name" value="Ribosomal protein S5 domain 2-like"/>
    <property type="match status" value="1"/>
</dbReference>
<feature type="domain" description="GHMP kinase C-terminal" evidence="13">
    <location>
        <begin position="213"/>
        <end position="285"/>
    </location>
</feature>
<evidence type="ECO:0000313" key="15">
    <source>
        <dbReference type="EMBL" id="AKV73780.1"/>
    </source>
</evidence>
<reference evidence="19 21" key="3">
    <citation type="submission" date="2015-07" db="EMBL/GenBank/DDBJ databases">
        <title>Physiological, transcriptional responses and genome re-sequencing of acid resistant extremely thermoacidophilic Metallosphaera sedula SARC-M1.</title>
        <authorList>
            <person name="Ai C."/>
            <person name="McCarthy S."/>
            <person name="Eckrich V."/>
            <person name="Rudrappa D."/>
            <person name="Qiu G."/>
            <person name="Blum P."/>
        </authorList>
    </citation>
    <scope>NUCLEOTIDE SEQUENCE [LARGE SCALE GENOMIC DNA]</scope>
    <source>
        <strain evidence="19 21">SARC-M1</strain>
    </source>
</reference>
<dbReference type="HAMAP" id="MF_00384">
    <property type="entry name" value="Homoser_kinase"/>
    <property type="match status" value="1"/>
</dbReference>
<dbReference type="Gene3D" id="3.30.70.890">
    <property type="entry name" value="GHMP kinase, C-terminal domain"/>
    <property type="match status" value="1"/>
</dbReference>
<dbReference type="OrthoDB" id="28273at2157"/>
<dbReference type="GeneID" id="91755125"/>
<evidence type="ECO:0000256" key="2">
    <source>
        <dbReference type="ARBA" id="ARBA00007370"/>
    </source>
</evidence>
<keyword evidence="10 11" id="KW-0067">ATP-binding</keyword>
<dbReference type="Gene3D" id="3.30.230.10">
    <property type="match status" value="1"/>
</dbReference>
<feature type="binding site" evidence="11">
    <location>
        <begin position="88"/>
        <end position="98"/>
    </location>
    <ligand>
        <name>ATP</name>
        <dbReference type="ChEBI" id="CHEBI:30616"/>
    </ligand>
</feature>
<comment type="catalytic activity">
    <reaction evidence="11">
        <text>L-homoserine + ATP = O-phospho-L-homoserine + ADP + H(+)</text>
        <dbReference type="Rhea" id="RHEA:13985"/>
        <dbReference type="ChEBI" id="CHEBI:15378"/>
        <dbReference type="ChEBI" id="CHEBI:30616"/>
        <dbReference type="ChEBI" id="CHEBI:57476"/>
        <dbReference type="ChEBI" id="CHEBI:57590"/>
        <dbReference type="ChEBI" id="CHEBI:456216"/>
        <dbReference type="EC" id="2.7.1.39"/>
    </reaction>
</comment>
<comment type="similarity">
    <text evidence="2 11">Belongs to the GHMP kinase family. Homoserine kinase subfamily.</text>
</comment>
<protein>
    <recommendedName>
        <fullName evidence="4 11">Homoserine kinase</fullName>
        <shortName evidence="11">HK</shortName>
        <shortName evidence="11">HSK</shortName>
        <ecNumber evidence="3 11">2.7.1.39</ecNumber>
    </recommendedName>
</protein>
<dbReference type="UniPathway" id="UPA00050">
    <property type="reaction ID" value="UER00064"/>
</dbReference>
<evidence type="ECO:0000256" key="1">
    <source>
        <dbReference type="ARBA" id="ARBA00005015"/>
    </source>
</evidence>
<evidence type="ECO:0000256" key="5">
    <source>
        <dbReference type="ARBA" id="ARBA00022605"/>
    </source>
</evidence>
<keyword evidence="5 11" id="KW-0028">Amino-acid biosynthesis</keyword>
<dbReference type="GO" id="GO:0009088">
    <property type="term" value="P:threonine biosynthetic process"/>
    <property type="evidence" value="ECO:0007669"/>
    <property type="project" value="UniProtKB-UniRule"/>
</dbReference>
<sequence length="311" mass="33378">MRSVKATAFSSSANLGAGYDVLSMSHLAFSDTVYAELINEKERRVMMESNSNVPLDPARNSAGAPVEALLKEFQLNYTIKLNVIKGVPHGLGLGSSGASAVAAVAAVNELLNLHLTLEDIVKFAVIGEQAVSGSPHPDNVAASAFGGIVAVTSHDPIRVVRIPINLNFRLMLVIPRVNTGEGKTKKARELVPKQIEVSKMVENTRFLSSFILGLVKGDRALVREGLNDAVVERSREPMYPHYPKLKEIALRYDAIGACVSGAGPTVLILYDDSTKLGEIKQEGGKVCAQHGFQCDFITTEIGEGVRVEGLN</sequence>
<dbReference type="InterPro" id="IPR014721">
    <property type="entry name" value="Ribsml_uS5_D2-typ_fold_subgr"/>
</dbReference>
<dbReference type="EMBL" id="CP012172">
    <property type="protein sequence ID" value="AKV73780.1"/>
    <property type="molecule type" value="Genomic_DNA"/>
</dbReference>
<dbReference type="InterPro" id="IPR013750">
    <property type="entry name" value="GHMP_kinase_C_dom"/>
</dbReference>
<comment type="subcellular location">
    <subcellularLocation>
        <location evidence="11">Cytoplasm</location>
    </subcellularLocation>
</comment>
<dbReference type="RefSeq" id="WP_012020634.1">
    <property type="nucleotide sequence ID" value="NZ_AP019770.1"/>
</dbReference>
<keyword evidence="9 11" id="KW-0418">Kinase</keyword>
<dbReference type="Proteomes" id="UP000061362">
    <property type="component" value="Chromosome"/>
</dbReference>
<dbReference type="InterPro" id="IPR020568">
    <property type="entry name" value="Ribosomal_Su5_D2-typ_SF"/>
</dbReference>
<evidence type="ECO:0000313" key="24">
    <source>
        <dbReference type="Proteomes" id="UP000062475"/>
    </source>
</evidence>
<keyword evidence="7 11" id="KW-0791">Threonine biosynthesis</keyword>
<reference evidence="14 20" key="1">
    <citation type="journal article" date="2014" name="J. Bacteriol.">
        <title>Role of an Archaeal PitA Transporter in the Copper and Arsenic Resistance of Metallosphaera sedula, an Extreme Thermoacidophile.</title>
        <authorList>
            <person name="McCarthy S."/>
            <person name="Ai C."/>
            <person name="Wheaton G."/>
            <person name="Tevatia R."/>
            <person name="Eckrich V."/>
            <person name="Kelly R."/>
            <person name="Blum P."/>
        </authorList>
    </citation>
    <scope>NUCLEOTIDE SEQUENCE [LARGE SCALE GENOMIC DNA]</scope>
    <source>
        <strain evidence="14 20">CuR1</strain>
    </source>
</reference>
<evidence type="ECO:0000313" key="25">
    <source>
        <dbReference type="Proteomes" id="UP000068832"/>
    </source>
</evidence>
<proteinExistence type="inferred from homology"/>
<dbReference type="Pfam" id="PF08544">
    <property type="entry name" value="GHMP_kinases_C"/>
    <property type="match status" value="1"/>
</dbReference>
<dbReference type="NCBIfam" id="TIGR00191">
    <property type="entry name" value="thrB"/>
    <property type="match status" value="1"/>
</dbReference>
<keyword evidence="11" id="KW-0963">Cytoplasm</keyword>
<dbReference type="Proteomes" id="UP000062475">
    <property type="component" value="Chromosome"/>
</dbReference>
<dbReference type="Proteomes" id="UP000029084">
    <property type="component" value="Chromosome"/>
</dbReference>
<evidence type="ECO:0000313" key="18">
    <source>
        <dbReference type="EMBL" id="AKV80516.1"/>
    </source>
</evidence>
<comment type="pathway">
    <text evidence="1 11">Amino-acid biosynthesis; L-threonine biosynthesis; L-threonine from L-aspartate: step 4/5.</text>
</comment>
<dbReference type="InterPro" id="IPR006203">
    <property type="entry name" value="GHMP_knse_ATP-bd_CS"/>
</dbReference>
<dbReference type="EMBL" id="CP008822">
    <property type="protein sequence ID" value="AIM26834.1"/>
    <property type="molecule type" value="Genomic_DNA"/>
</dbReference>
<dbReference type="InterPro" id="IPR000870">
    <property type="entry name" value="Homoserine_kinase"/>
</dbReference>
<dbReference type="InterPro" id="IPR036554">
    <property type="entry name" value="GHMP_kinase_C_sf"/>
</dbReference>
<evidence type="ECO:0000256" key="4">
    <source>
        <dbReference type="ARBA" id="ARBA00017858"/>
    </source>
</evidence>
<dbReference type="EMBL" id="CP012176">
    <property type="protein sequence ID" value="AKV82763.1"/>
    <property type="molecule type" value="Genomic_DNA"/>
</dbReference>
<evidence type="ECO:0000256" key="3">
    <source>
        <dbReference type="ARBA" id="ARBA00012078"/>
    </source>
</evidence>
<evidence type="ECO:0000313" key="19">
    <source>
        <dbReference type="EMBL" id="AKV82763.1"/>
    </source>
</evidence>
<evidence type="ECO:0000259" key="12">
    <source>
        <dbReference type="Pfam" id="PF00288"/>
    </source>
</evidence>
<accession>A0A088E309</accession>
<dbReference type="PRINTS" id="PR00958">
    <property type="entry name" value="HOMSERKINASE"/>
</dbReference>
<dbReference type="PANTHER" id="PTHR20861:SF1">
    <property type="entry name" value="HOMOSERINE KINASE"/>
    <property type="match status" value="1"/>
</dbReference>
<organism evidence="14 20">
    <name type="scientific">Metallosphaera sedula</name>
    <dbReference type="NCBI Taxonomy" id="43687"/>
    <lineage>
        <taxon>Archaea</taxon>
        <taxon>Thermoproteota</taxon>
        <taxon>Thermoprotei</taxon>
        <taxon>Sulfolobales</taxon>
        <taxon>Sulfolobaceae</taxon>
        <taxon>Metallosphaera</taxon>
    </lineage>
</organism>
<reference evidence="22 23" key="2">
    <citation type="journal article" date="2015" name="Genome Announc.">
        <title>Complete Genome Sequences of Evolved Arsenate-Resistant Metallosphaera sedula Strains.</title>
        <authorList>
            <person name="Ai C."/>
            <person name="McCarthy S."/>
            <person name="Schackwitz W."/>
            <person name="Martin J."/>
            <person name="Lipzen A."/>
            <person name="Blum P."/>
        </authorList>
    </citation>
    <scope>NUCLEOTIDE SEQUENCE [LARGE SCALE GENOMIC DNA]</scope>
    <source>
        <strain evidence="17 23">ARS120-1</strain>
        <strain evidence="18 22">ARS120-2</strain>
        <strain evidence="15 25">ARS50-1</strain>
        <strain evidence="16 24">ARS50-2</strain>
    </source>
</reference>
<evidence type="ECO:0000256" key="10">
    <source>
        <dbReference type="ARBA" id="ARBA00022840"/>
    </source>
</evidence>
<evidence type="ECO:0000256" key="6">
    <source>
        <dbReference type="ARBA" id="ARBA00022679"/>
    </source>
</evidence>
<evidence type="ECO:0000256" key="9">
    <source>
        <dbReference type="ARBA" id="ARBA00022777"/>
    </source>
</evidence>
<evidence type="ECO:0000256" key="7">
    <source>
        <dbReference type="ARBA" id="ARBA00022697"/>
    </source>
</evidence>
<keyword evidence="8 11" id="KW-0547">Nucleotide-binding</keyword>
<evidence type="ECO:0000313" key="21">
    <source>
        <dbReference type="Proteomes" id="UP000056255"/>
    </source>
</evidence>
<dbReference type="Proteomes" id="UP000056255">
    <property type="component" value="Chromosome"/>
</dbReference>
<dbReference type="InterPro" id="IPR006204">
    <property type="entry name" value="GHMP_kinase_N_dom"/>
</dbReference>
<dbReference type="GO" id="GO:0005737">
    <property type="term" value="C:cytoplasm"/>
    <property type="evidence" value="ECO:0007669"/>
    <property type="project" value="UniProtKB-SubCell"/>
</dbReference>
<dbReference type="SUPFAM" id="SSF55060">
    <property type="entry name" value="GHMP Kinase, C-terminal domain"/>
    <property type="match status" value="1"/>
</dbReference>
<name>A0A088E309_9CREN</name>
<evidence type="ECO:0000256" key="8">
    <source>
        <dbReference type="ARBA" id="ARBA00022741"/>
    </source>
</evidence>
<evidence type="ECO:0000313" key="20">
    <source>
        <dbReference type="Proteomes" id="UP000029084"/>
    </source>
</evidence>
<keyword evidence="6 11" id="KW-0808">Transferase</keyword>
<gene>
    <name evidence="11" type="primary">thrB</name>
    <name evidence="14" type="ORF">HA72_0672</name>
    <name evidence="15" type="ORF">MsedA_0685</name>
    <name evidence="16" type="ORF">MsedB_0685</name>
    <name evidence="17" type="ORF">MsedC_0684</name>
    <name evidence="18" type="ORF">MsedD_0685</name>
    <name evidence="19" type="ORF">MsedE_0685</name>
</gene>
<evidence type="ECO:0000313" key="14">
    <source>
        <dbReference type="EMBL" id="AIM26834.1"/>
    </source>
</evidence>
<dbReference type="OMA" id="CANRIPH"/>
<dbReference type="PANTHER" id="PTHR20861">
    <property type="entry name" value="HOMOSERINE/4-DIPHOSPHOCYTIDYL-2-C-METHYL-D-ERYTHRITOL KINASE"/>
    <property type="match status" value="1"/>
</dbReference>
<dbReference type="PATRIC" id="fig|43687.5.peg.687"/>
<dbReference type="EMBL" id="CP012174">
    <property type="protein sequence ID" value="AKV78271.1"/>
    <property type="molecule type" value="Genomic_DNA"/>
</dbReference>
<evidence type="ECO:0000313" key="22">
    <source>
        <dbReference type="Proteomes" id="UP000061362"/>
    </source>
</evidence>
<dbReference type="GO" id="GO:0005524">
    <property type="term" value="F:ATP binding"/>
    <property type="evidence" value="ECO:0007669"/>
    <property type="project" value="UniProtKB-UniRule"/>
</dbReference>
<dbReference type="EC" id="2.7.1.39" evidence="3 11"/>
<evidence type="ECO:0000313" key="17">
    <source>
        <dbReference type="EMBL" id="AKV78271.1"/>
    </source>
</evidence>
<dbReference type="Proteomes" id="UP000068832">
    <property type="component" value="Chromosome"/>
</dbReference>
<feature type="domain" description="GHMP kinase N-terminal" evidence="12">
    <location>
        <begin position="66"/>
        <end position="147"/>
    </location>
</feature>
<evidence type="ECO:0000313" key="23">
    <source>
        <dbReference type="Proteomes" id="UP000062398"/>
    </source>
</evidence>
<dbReference type="AlphaFoldDB" id="A0A088E309"/>
<evidence type="ECO:0000313" key="16">
    <source>
        <dbReference type="EMBL" id="AKV76020.1"/>
    </source>
</evidence>
<dbReference type="PIRSF" id="PIRSF000676">
    <property type="entry name" value="Homoser_kin"/>
    <property type="match status" value="1"/>
</dbReference>
<comment type="function">
    <text evidence="11">Catalyzes the ATP-dependent phosphorylation of L-homoserine to L-homoserine phosphate.</text>
</comment>
<dbReference type="Proteomes" id="UP000062398">
    <property type="component" value="Chromosome"/>
</dbReference>
<evidence type="ECO:0000259" key="13">
    <source>
        <dbReference type="Pfam" id="PF08544"/>
    </source>
</evidence>
<dbReference type="PROSITE" id="PS00627">
    <property type="entry name" value="GHMP_KINASES_ATP"/>
    <property type="match status" value="1"/>
</dbReference>
<dbReference type="EMBL" id="CP012173">
    <property type="protein sequence ID" value="AKV76020.1"/>
    <property type="molecule type" value="Genomic_DNA"/>
</dbReference>
<dbReference type="EMBL" id="CP012175">
    <property type="protein sequence ID" value="AKV80516.1"/>
    <property type="molecule type" value="Genomic_DNA"/>
</dbReference>